<organism evidence="1 2">
    <name type="scientific">Plectonema cf. radiosum LEGE 06105</name>
    <dbReference type="NCBI Taxonomy" id="945769"/>
    <lineage>
        <taxon>Bacteria</taxon>
        <taxon>Bacillati</taxon>
        <taxon>Cyanobacteriota</taxon>
        <taxon>Cyanophyceae</taxon>
        <taxon>Oscillatoriophycideae</taxon>
        <taxon>Oscillatoriales</taxon>
        <taxon>Microcoleaceae</taxon>
        <taxon>Plectonema</taxon>
    </lineage>
</organism>
<dbReference type="RefSeq" id="WP_193916541.1">
    <property type="nucleotide sequence ID" value="NZ_JADEWL010000004.1"/>
</dbReference>
<evidence type="ECO:0008006" key="3">
    <source>
        <dbReference type="Google" id="ProtNLM"/>
    </source>
</evidence>
<gene>
    <name evidence="1" type="ORF">IQ247_02060</name>
</gene>
<comment type="caution">
    <text evidence="1">The sequence shown here is derived from an EMBL/GenBank/DDBJ whole genome shotgun (WGS) entry which is preliminary data.</text>
</comment>
<name>A0A8J7K171_9CYAN</name>
<proteinExistence type="predicted"/>
<evidence type="ECO:0000313" key="2">
    <source>
        <dbReference type="Proteomes" id="UP000620559"/>
    </source>
</evidence>
<dbReference type="EMBL" id="JADEWL010000004">
    <property type="protein sequence ID" value="MBE9211512.1"/>
    <property type="molecule type" value="Genomic_DNA"/>
</dbReference>
<reference evidence="1" key="1">
    <citation type="submission" date="2020-10" db="EMBL/GenBank/DDBJ databases">
        <authorList>
            <person name="Castelo-Branco R."/>
            <person name="Eusebio N."/>
            <person name="Adriana R."/>
            <person name="Vieira A."/>
            <person name="Brugerolle De Fraissinette N."/>
            <person name="Rezende De Castro R."/>
            <person name="Schneider M.P."/>
            <person name="Vasconcelos V."/>
            <person name="Leao P.N."/>
        </authorList>
    </citation>
    <scope>NUCLEOTIDE SEQUENCE</scope>
    <source>
        <strain evidence="1">LEGE 06105</strain>
    </source>
</reference>
<keyword evidence="2" id="KW-1185">Reference proteome</keyword>
<protein>
    <recommendedName>
        <fullName evidence="3">GNAT family N-acetyltransferase</fullName>
    </recommendedName>
</protein>
<dbReference type="Proteomes" id="UP000620559">
    <property type="component" value="Unassembled WGS sequence"/>
</dbReference>
<sequence length="67" mass="7796">MQIEPYSSERLDAIVRLSLRAWSPVFDSIQKALDSEIYEHFYPDGWPASQQKAGFGLFPVARYFKKL</sequence>
<evidence type="ECO:0000313" key="1">
    <source>
        <dbReference type="EMBL" id="MBE9211512.1"/>
    </source>
</evidence>
<dbReference type="AlphaFoldDB" id="A0A8J7K171"/>
<accession>A0A8J7K171</accession>